<dbReference type="Proteomes" id="UP001058003">
    <property type="component" value="Chromosome"/>
</dbReference>
<evidence type="ECO:0000313" key="3">
    <source>
        <dbReference type="Proteomes" id="UP001058003"/>
    </source>
</evidence>
<evidence type="ECO:0000259" key="1">
    <source>
        <dbReference type="Pfam" id="PF09346"/>
    </source>
</evidence>
<dbReference type="OrthoDB" id="3373257at2"/>
<dbReference type="Pfam" id="PF09346">
    <property type="entry name" value="SMI1_KNR4"/>
    <property type="match status" value="1"/>
</dbReference>
<sequence length="94" mass="10486">MDEVEFARLAEPVLRKIAADDAAYELRLVYGRTATAEQIAAVERAMGVVLPAQYTAFMRRYGGGIFGFVELFPIVASPLEYRDDLRTEQSIRAA</sequence>
<proteinExistence type="predicted"/>
<evidence type="ECO:0000313" key="2">
    <source>
        <dbReference type="EMBL" id="UWZ50382.1"/>
    </source>
</evidence>
<organism evidence="2 3">
    <name type="scientific">Dactylosporangium aurantiacum</name>
    <dbReference type="NCBI Taxonomy" id="35754"/>
    <lineage>
        <taxon>Bacteria</taxon>
        <taxon>Bacillati</taxon>
        <taxon>Actinomycetota</taxon>
        <taxon>Actinomycetes</taxon>
        <taxon>Micromonosporales</taxon>
        <taxon>Micromonosporaceae</taxon>
        <taxon>Dactylosporangium</taxon>
    </lineage>
</organism>
<keyword evidence="3" id="KW-1185">Reference proteome</keyword>
<dbReference type="InterPro" id="IPR018958">
    <property type="entry name" value="Knr4/Smi1-like_dom"/>
</dbReference>
<dbReference type="Gene3D" id="3.40.1580.10">
    <property type="entry name" value="SMI1/KNR4-like"/>
    <property type="match status" value="1"/>
</dbReference>
<reference evidence="2" key="1">
    <citation type="submission" date="2021-04" db="EMBL/GenBank/DDBJ databases">
        <title>Dactylosporangium aurantiacum NRRL B-8018 full assembly.</title>
        <authorList>
            <person name="Hartkoorn R.C."/>
            <person name="Beaudoing E."/>
            <person name="Hot D."/>
        </authorList>
    </citation>
    <scope>NUCLEOTIDE SEQUENCE</scope>
    <source>
        <strain evidence="2">NRRL B-8018</strain>
    </source>
</reference>
<dbReference type="SUPFAM" id="SSF160631">
    <property type="entry name" value="SMI1/KNR4-like"/>
    <property type="match status" value="1"/>
</dbReference>
<dbReference type="RefSeq" id="WP_033367591.1">
    <property type="nucleotide sequence ID" value="NZ_CP073767.1"/>
</dbReference>
<dbReference type="EMBL" id="CP073767">
    <property type="protein sequence ID" value="UWZ50382.1"/>
    <property type="molecule type" value="Genomic_DNA"/>
</dbReference>
<dbReference type="KEGG" id="daur:Daura_26460"/>
<feature type="domain" description="Knr4/Smi1-like" evidence="1">
    <location>
        <begin position="34"/>
        <end position="76"/>
    </location>
</feature>
<protein>
    <submittedName>
        <fullName evidence="2">SMI1/KNR4 family protein</fullName>
    </submittedName>
</protein>
<dbReference type="InterPro" id="IPR037883">
    <property type="entry name" value="Knr4/Smi1-like_sf"/>
</dbReference>
<accession>A0A9Q9MHV0</accession>
<dbReference type="AlphaFoldDB" id="A0A9Q9MHV0"/>
<name>A0A9Q9MHV0_9ACTN</name>
<gene>
    <name evidence="2" type="ORF">Daura_26460</name>
</gene>